<protein>
    <recommendedName>
        <fullName evidence="3">VWA domain-containing protein</fullName>
    </recommendedName>
</protein>
<accession>A0A3E2BLI4</accession>
<dbReference type="AlphaFoldDB" id="A0A3E2BLI4"/>
<name>A0A3E2BLI4_9BACT</name>
<sequence>MKPVSRRFFVFILTAVLATILINFDVQAGVQAGSDHSYSVAVRVLQKNNFVRNLGPQDFEVLEDGQVRKIEAIYLVENNKLTRVLEEKPKAVSLNKNYFIIVQASEYDKRLGDAVSLLVNNYFQPGDTLTLITPLKIYRFNPETLRGKPRSQVSREIQNLMRADIIQGSREYNTVLRDLKKITRTLATFGGESVGADPDVENESDSTTSNFGIEYMLTRYQDTLIKLDGLRLVDQDKFLSFARSLKKTPGQKTVIFFYQREFRPELSSRVLNQMMSSYQDYPHIINSLMELFQFYRRETSLDKEAISQALADSGALFNFVYLDKKPVRISGVVMNEQSEDVFEALTEAARATGGISDNTSNPVEGLRKSAENASGYYLIFYRSEWQPEQSGFRQVQVNLKSGRDYQVRHRRGYFLSDFSE</sequence>
<proteinExistence type="predicted"/>
<gene>
    <name evidence="1" type="ORF">OP8BY_0229</name>
</gene>
<evidence type="ECO:0008006" key="3">
    <source>
        <dbReference type="Google" id="ProtNLM"/>
    </source>
</evidence>
<dbReference type="EMBL" id="QUAH01000008">
    <property type="protein sequence ID" value="RFT15581.1"/>
    <property type="molecule type" value="Genomic_DNA"/>
</dbReference>
<comment type="caution">
    <text evidence="1">The sequence shown here is derived from an EMBL/GenBank/DDBJ whole genome shotgun (WGS) entry which is preliminary data.</text>
</comment>
<dbReference type="Proteomes" id="UP000257323">
    <property type="component" value="Unassembled WGS sequence"/>
</dbReference>
<organism evidence="1 2">
    <name type="scientific">Candidatus Saccharicenans subterraneus</name>
    <dbReference type="NCBI Taxonomy" id="2508984"/>
    <lineage>
        <taxon>Bacteria</taxon>
        <taxon>Candidatus Aminicenantota</taxon>
        <taxon>Candidatus Aminicenantia</taxon>
        <taxon>Candidatus Aminicenantales</taxon>
        <taxon>Candidatus Saccharicenantaceae</taxon>
        <taxon>Candidatus Saccharicenans</taxon>
    </lineage>
</organism>
<reference evidence="1 2" key="1">
    <citation type="submission" date="2018-08" db="EMBL/GenBank/DDBJ databases">
        <title>Genome analysis of the thermophilic bacterium of the candidate phylum Aminicenantes from deep subsurface aquifer revealed its physiology and ecological role.</title>
        <authorList>
            <person name="Kadnikov V.V."/>
            <person name="Mardanov A.V."/>
            <person name="Beletsky A.V."/>
            <person name="Karnachuk O.V."/>
            <person name="Ravin N.V."/>
        </authorList>
    </citation>
    <scope>NUCLEOTIDE SEQUENCE [LARGE SCALE GENOMIC DNA]</scope>
    <source>
        <strain evidence="1">BY38</strain>
    </source>
</reference>
<evidence type="ECO:0000313" key="2">
    <source>
        <dbReference type="Proteomes" id="UP000257323"/>
    </source>
</evidence>
<evidence type="ECO:0000313" key="1">
    <source>
        <dbReference type="EMBL" id="RFT15581.1"/>
    </source>
</evidence>